<keyword evidence="1" id="KW-0732">Signal</keyword>
<feature type="signal peptide" evidence="1">
    <location>
        <begin position="1"/>
        <end position="22"/>
    </location>
</feature>
<reference evidence="2 3" key="1">
    <citation type="submission" date="2019-06" db="EMBL/GenBank/DDBJ databases">
        <title>Flavobacterium sp. MaA-Y11 from geoumgang.</title>
        <authorList>
            <person name="Jeong S."/>
        </authorList>
    </citation>
    <scope>NUCLEOTIDE SEQUENCE [LARGE SCALE GENOMIC DNA]</scope>
    <source>
        <strain evidence="2 3">MaA-Y11</strain>
    </source>
</reference>
<dbReference type="AlphaFoldDB" id="A0A501QHD9"/>
<evidence type="ECO:0000256" key="1">
    <source>
        <dbReference type="SAM" id="SignalP"/>
    </source>
</evidence>
<organism evidence="2 3">
    <name type="scientific">Flavobacterium microcysteis</name>
    <dbReference type="NCBI Taxonomy" id="2596891"/>
    <lineage>
        <taxon>Bacteria</taxon>
        <taxon>Pseudomonadati</taxon>
        <taxon>Bacteroidota</taxon>
        <taxon>Flavobacteriia</taxon>
        <taxon>Flavobacteriales</taxon>
        <taxon>Flavobacteriaceae</taxon>
        <taxon>Flavobacterium</taxon>
    </lineage>
</organism>
<dbReference type="OrthoDB" id="1357610at2"/>
<proteinExistence type="predicted"/>
<comment type="caution">
    <text evidence="2">The sequence shown here is derived from an EMBL/GenBank/DDBJ whole genome shotgun (WGS) entry which is preliminary data.</text>
</comment>
<evidence type="ECO:0000313" key="2">
    <source>
        <dbReference type="EMBL" id="TPD71882.1"/>
    </source>
</evidence>
<sequence length="239" mass="27226">MIQKCFFLVSLFFVSLTFGQNAKPKDYSKIKFVYEKVSNYHLDEKGIYADTLLLQQDLKKNKYEKVASPVDSQTILGFIAYDKLSSKEKKRIASSIFHNAELISGEYDKKTNTTVLQVIRKDHDIFKKIKQYLKRNVDGVNSTIEINYATRQYKNSNVNTTTVKSFDEVGLKITYEGKSSGFYAFQNKDTGEEIKVIVDFKENLPAVVLPDMVLLNNTAGVNTVSTLRGIAYLKSVSYE</sequence>
<name>A0A501QHD9_9FLAO</name>
<feature type="chain" id="PRO_5021406284" evidence="1">
    <location>
        <begin position="23"/>
        <end position="239"/>
    </location>
</feature>
<dbReference type="Proteomes" id="UP000319175">
    <property type="component" value="Unassembled WGS sequence"/>
</dbReference>
<gene>
    <name evidence="2" type="ORF">FJA49_03100</name>
</gene>
<dbReference type="RefSeq" id="WP_139998751.1">
    <property type="nucleotide sequence ID" value="NZ_VFJE01000050.1"/>
</dbReference>
<protein>
    <submittedName>
        <fullName evidence="2">Uncharacterized protein</fullName>
    </submittedName>
</protein>
<evidence type="ECO:0000313" key="3">
    <source>
        <dbReference type="Proteomes" id="UP000319175"/>
    </source>
</evidence>
<keyword evidence="3" id="KW-1185">Reference proteome</keyword>
<accession>A0A501QHD9</accession>
<dbReference type="EMBL" id="VFJE01000050">
    <property type="protein sequence ID" value="TPD71882.1"/>
    <property type="molecule type" value="Genomic_DNA"/>
</dbReference>